<dbReference type="RefSeq" id="WP_380673433.1">
    <property type="nucleotide sequence ID" value="NZ_JBHTCJ010000026.1"/>
</dbReference>
<evidence type="ECO:0000313" key="1">
    <source>
        <dbReference type="EMBL" id="MFC7345054.1"/>
    </source>
</evidence>
<keyword evidence="2" id="KW-1185">Reference proteome</keyword>
<accession>A0ABW2LT78</accession>
<dbReference type="Proteomes" id="UP001596504">
    <property type="component" value="Unassembled WGS sequence"/>
</dbReference>
<dbReference type="EMBL" id="JBHTCJ010000026">
    <property type="protein sequence ID" value="MFC7345054.1"/>
    <property type="molecule type" value="Genomic_DNA"/>
</dbReference>
<proteinExistence type="predicted"/>
<evidence type="ECO:0000313" key="2">
    <source>
        <dbReference type="Proteomes" id="UP001596504"/>
    </source>
</evidence>
<protein>
    <submittedName>
        <fullName evidence="1">Uncharacterized protein</fullName>
    </submittedName>
</protein>
<gene>
    <name evidence="1" type="ORF">ACFQRI_26885</name>
</gene>
<sequence>MADFSDLVRRIWSRWPATTERSAVFRLYSGIMYWQVLGRLARGQALNPHYYLHFLQTVAHTWRTGDVAVPLEEITEVVKGHAHEQAA</sequence>
<reference evidence="2" key="1">
    <citation type="journal article" date="2019" name="Int. J. Syst. Evol. Microbiol.">
        <title>The Global Catalogue of Microorganisms (GCM) 10K type strain sequencing project: providing services to taxonomists for standard genome sequencing and annotation.</title>
        <authorList>
            <consortium name="The Broad Institute Genomics Platform"/>
            <consortium name="The Broad Institute Genome Sequencing Center for Infectious Disease"/>
            <person name="Wu L."/>
            <person name="Ma J."/>
        </authorList>
    </citation>
    <scope>NUCLEOTIDE SEQUENCE [LARGE SCALE GENOMIC DNA]</scope>
    <source>
        <strain evidence="2">WLHS5</strain>
    </source>
</reference>
<organism evidence="1 2">
    <name type="scientific">Saccharopolyspora griseoalba</name>
    <dbReference type="NCBI Taxonomy" id="1431848"/>
    <lineage>
        <taxon>Bacteria</taxon>
        <taxon>Bacillati</taxon>
        <taxon>Actinomycetota</taxon>
        <taxon>Actinomycetes</taxon>
        <taxon>Pseudonocardiales</taxon>
        <taxon>Pseudonocardiaceae</taxon>
        <taxon>Saccharopolyspora</taxon>
    </lineage>
</organism>
<comment type="caution">
    <text evidence="1">The sequence shown here is derived from an EMBL/GenBank/DDBJ whole genome shotgun (WGS) entry which is preliminary data.</text>
</comment>
<name>A0ABW2LT78_9PSEU</name>